<protein>
    <recommendedName>
        <fullName evidence="3">Transcriptional regulator, AbiEi antitoxin, Type IV TA system</fullName>
    </recommendedName>
</protein>
<evidence type="ECO:0008006" key="3">
    <source>
        <dbReference type="Google" id="ProtNLM"/>
    </source>
</evidence>
<keyword evidence="2" id="KW-1185">Reference proteome</keyword>
<accession>A0A6N7X7Y2</accession>
<name>A0A6N7X7Y2_9FIRM</name>
<dbReference type="Proteomes" id="UP000469424">
    <property type="component" value="Unassembled WGS sequence"/>
</dbReference>
<dbReference type="EMBL" id="VUNA01000008">
    <property type="protein sequence ID" value="MST70703.1"/>
    <property type="molecule type" value="Genomic_DNA"/>
</dbReference>
<dbReference type="Pfam" id="PF19570">
    <property type="entry name" value="DUF6088"/>
    <property type="match status" value="1"/>
</dbReference>
<dbReference type="InterPro" id="IPR045738">
    <property type="entry name" value="DUF6088"/>
</dbReference>
<reference evidence="1 2" key="1">
    <citation type="submission" date="2019-08" db="EMBL/GenBank/DDBJ databases">
        <title>In-depth cultivation of the pig gut microbiome towards novel bacterial diversity and tailored functional studies.</title>
        <authorList>
            <person name="Wylensek D."/>
            <person name="Hitch T.C.A."/>
            <person name="Clavel T."/>
        </authorList>
    </citation>
    <scope>NUCLEOTIDE SEQUENCE [LARGE SCALE GENOMIC DNA]</scope>
    <source>
        <strain evidence="1 2">WCA-MUC-591-APC-4B</strain>
    </source>
</reference>
<proteinExistence type="predicted"/>
<evidence type="ECO:0000313" key="2">
    <source>
        <dbReference type="Proteomes" id="UP000469424"/>
    </source>
</evidence>
<sequence>MTTQIYERIKEVGHDEIYIVGDFLDLGEYHAVRKALLRLDEAGKIQKIMRGVYYYPRYSELIDEYEAPSPGKVADTLARKFGWTIAPCADTALNQLGLSTQVTAKWSYISDGPYHEFQIGAFTIEFRHRNNREISGISRQTATVIQALKAIGKNNVTDAQMDIIRRRLSDEDKATMLKEAHQVTVWVYDLIKQICE</sequence>
<gene>
    <name evidence="1" type="ORF">FYJ65_05000</name>
</gene>
<organism evidence="1 2">
    <name type="scientific">Mogibacterium kristiansenii</name>
    <dbReference type="NCBI Taxonomy" id="2606708"/>
    <lineage>
        <taxon>Bacteria</taxon>
        <taxon>Bacillati</taxon>
        <taxon>Bacillota</taxon>
        <taxon>Clostridia</taxon>
        <taxon>Peptostreptococcales</taxon>
        <taxon>Anaerovoracaceae</taxon>
        <taxon>Mogibacterium</taxon>
    </lineage>
</organism>
<evidence type="ECO:0000313" key="1">
    <source>
        <dbReference type="EMBL" id="MST70703.1"/>
    </source>
</evidence>
<comment type="caution">
    <text evidence="1">The sequence shown here is derived from an EMBL/GenBank/DDBJ whole genome shotgun (WGS) entry which is preliminary data.</text>
</comment>
<dbReference type="AlphaFoldDB" id="A0A6N7X7Y2"/>